<dbReference type="PANTHER" id="PTHR43806:SF11">
    <property type="entry name" value="CEREVISIN-RELATED"/>
    <property type="match status" value="1"/>
</dbReference>
<feature type="chain" id="PRO_5012931932" evidence="5">
    <location>
        <begin position="34"/>
        <end position="943"/>
    </location>
</feature>
<dbReference type="InterPro" id="IPR023828">
    <property type="entry name" value="Peptidase_S8_Ser-AS"/>
</dbReference>
<name>A0A1Q8CYP0_9PSEU</name>
<dbReference type="Proteomes" id="UP000185596">
    <property type="component" value="Unassembled WGS sequence"/>
</dbReference>
<dbReference type="InterPro" id="IPR036852">
    <property type="entry name" value="Peptidase_S8/S53_dom_sf"/>
</dbReference>
<dbReference type="SUPFAM" id="SSF52743">
    <property type="entry name" value="Subtilisin-like"/>
    <property type="match status" value="1"/>
</dbReference>
<proteinExistence type="inferred from homology"/>
<keyword evidence="3" id="KW-0378">Hydrolase</keyword>
<comment type="caution">
    <text evidence="7">The sequence shown here is derived from an EMBL/GenBank/DDBJ whole genome shotgun (WGS) entry which is preliminary data.</text>
</comment>
<dbReference type="AlphaFoldDB" id="A0A1Q8CYP0"/>
<feature type="domain" description="P/Homo B" evidence="6">
    <location>
        <begin position="776"/>
        <end position="943"/>
    </location>
</feature>
<accession>A0A1Q8CYP0</accession>
<dbReference type="InterPro" id="IPR000209">
    <property type="entry name" value="Peptidase_S8/S53_dom"/>
</dbReference>
<dbReference type="SUPFAM" id="SSF49785">
    <property type="entry name" value="Galactose-binding domain-like"/>
    <property type="match status" value="1"/>
</dbReference>
<feature type="signal peptide" evidence="5">
    <location>
        <begin position="1"/>
        <end position="33"/>
    </location>
</feature>
<comment type="similarity">
    <text evidence="1">Belongs to the peptidase S8 family.</text>
</comment>
<evidence type="ECO:0000313" key="8">
    <source>
        <dbReference type="Proteomes" id="UP000185596"/>
    </source>
</evidence>
<dbReference type="Gene3D" id="2.60.120.260">
    <property type="entry name" value="Galactose-binding domain-like"/>
    <property type="match status" value="1"/>
</dbReference>
<dbReference type="InterPro" id="IPR002884">
    <property type="entry name" value="P_dom"/>
</dbReference>
<keyword evidence="4" id="KW-0720">Serine protease</keyword>
<dbReference type="GO" id="GO:0004252">
    <property type="term" value="F:serine-type endopeptidase activity"/>
    <property type="evidence" value="ECO:0007669"/>
    <property type="project" value="InterPro"/>
</dbReference>
<gene>
    <name evidence="7" type="ORF">BU204_00680</name>
</gene>
<evidence type="ECO:0000259" key="6">
    <source>
        <dbReference type="PROSITE" id="PS51829"/>
    </source>
</evidence>
<dbReference type="Pfam" id="PF00082">
    <property type="entry name" value="Peptidase_S8"/>
    <property type="match status" value="1"/>
</dbReference>
<keyword evidence="5" id="KW-0732">Signal</keyword>
<dbReference type="PANTHER" id="PTHR43806">
    <property type="entry name" value="PEPTIDASE S8"/>
    <property type="match status" value="1"/>
</dbReference>
<evidence type="ECO:0000256" key="3">
    <source>
        <dbReference type="ARBA" id="ARBA00022801"/>
    </source>
</evidence>
<sequence>MRTPAHASRRSRGLLTAAACLLAVVGLASPAVAAPPDEDSKASQAMENAARQIGALQDLKKAATSTEAKVDSKLLVELKARSNRAATAALPRLQNGVEVSGNKTLVDIRATVSDDLLKALTTSGATLKSVSTRYGTVRAELPLSAIARTAARADVRKVEVADGAMTARQLNPDAKPAAPESKEAKRARIEKNTRAALADRAGPVNSAGDRTHNADSVRRDIGVTGVGVKICALSDGIDSLGTSQAAGELPAVDVLPTQAGAGDEGTAMLEIIHDVAPTAELGFATAFNGDASFADNIRALRFELDCDIIVDDIIYFKEAPFQDWIIAQAVNDVIADGALYFSSAGNEGNVVDGTAGHWEGDYVNSGQVIGKFAGYAHDFDPSANTQVLQPISDASSAGVPVLLNWSDPIGRSGNDYDLYMLDAAGNVLAASQDYQTGTQDAYERVNTPVFGGTGLRLAVVKFAGADRYLSLTALRGRFSDSADGLKAFNTPGVTFGHSAARGAYSVAAAPADEPLPFDLEPGDPPNPSGPYPDAFNEDSAVERFTSDGPRRVFYEADGTPITPGNVSSTGGEVRQKPDITAADGVMTSVDGFDPFFGTSAAAPHAAAIAGLVLSGNPGIDPAEVREALTSTAIDIVEEGVDGRSGHGVVLADRVLDYTGASPQPLAQARGPKIRPSDGGQYIDPGDTVAVELPVTNVGDATAVSTSVVLTSPTPGVTITPRSRSYGTLEKGETAVRSFEVRVPTSHPVGVPVVLNARVTFAGAFSPNTTTFSLEVGRPSDVTVDFAYTGAPVAIPDASTVGASVQIPVSGVGRASKLTFSIDGTTCSTAIGATTVGIDHTYVGDLVGVLTAPSGATAQVFGGAGAGGNNLCQVVFDDAAEAPFSSVGSGDAPFTGTYRPIDPFAGLRGEAVDGAWTFSAFDVARADTGSIRAVSLHINGYVTP</sequence>
<dbReference type="GO" id="GO:0006508">
    <property type="term" value="P:proteolysis"/>
    <property type="evidence" value="ECO:0007669"/>
    <property type="project" value="UniProtKB-KW"/>
</dbReference>
<dbReference type="PROSITE" id="PS00138">
    <property type="entry name" value="SUBTILASE_SER"/>
    <property type="match status" value="1"/>
</dbReference>
<evidence type="ECO:0000313" key="7">
    <source>
        <dbReference type="EMBL" id="OLF19473.1"/>
    </source>
</evidence>
<protein>
    <submittedName>
        <fullName evidence="7">Neuroendocrine convertase 1</fullName>
    </submittedName>
</protein>
<keyword evidence="8" id="KW-1185">Reference proteome</keyword>
<dbReference type="STRING" id="1912961.BU204_00680"/>
<dbReference type="PROSITE" id="PS51829">
    <property type="entry name" value="P_HOMO_B"/>
    <property type="match status" value="1"/>
</dbReference>
<evidence type="ECO:0000256" key="1">
    <source>
        <dbReference type="ARBA" id="ARBA00011073"/>
    </source>
</evidence>
<dbReference type="InterPro" id="IPR050131">
    <property type="entry name" value="Peptidase_S8_subtilisin-like"/>
</dbReference>
<evidence type="ECO:0000256" key="4">
    <source>
        <dbReference type="ARBA" id="ARBA00022825"/>
    </source>
</evidence>
<reference evidence="7 8" key="1">
    <citation type="submission" date="2016-12" db="EMBL/GenBank/DDBJ databases">
        <title>The draft genome sequence of Actinophytocola sp. 11-183.</title>
        <authorList>
            <person name="Wang W."/>
            <person name="Yuan L."/>
        </authorList>
    </citation>
    <scope>NUCLEOTIDE SEQUENCE [LARGE SCALE GENOMIC DNA]</scope>
    <source>
        <strain evidence="7 8">11-183</strain>
    </source>
</reference>
<evidence type="ECO:0000256" key="5">
    <source>
        <dbReference type="SAM" id="SignalP"/>
    </source>
</evidence>
<evidence type="ECO:0000256" key="2">
    <source>
        <dbReference type="ARBA" id="ARBA00022670"/>
    </source>
</evidence>
<dbReference type="Gene3D" id="3.40.50.200">
    <property type="entry name" value="Peptidase S8/S53 domain"/>
    <property type="match status" value="2"/>
</dbReference>
<keyword evidence="2" id="KW-0645">Protease</keyword>
<organism evidence="7 8">
    <name type="scientific">Actinophytocola xanthii</name>
    <dbReference type="NCBI Taxonomy" id="1912961"/>
    <lineage>
        <taxon>Bacteria</taxon>
        <taxon>Bacillati</taxon>
        <taxon>Actinomycetota</taxon>
        <taxon>Actinomycetes</taxon>
        <taxon>Pseudonocardiales</taxon>
        <taxon>Pseudonocardiaceae</taxon>
    </lineage>
</organism>
<dbReference type="EMBL" id="MSIE01000001">
    <property type="protein sequence ID" value="OLF19473.1"/>
    <property type="molecule type" value="Genomic_DNA"/>
</dbReference>
<dbReference type="InterPro" id="IPR008979">
    <property type="entry name" value="Galactose-bd-like_sf"/>
</dbReference>